<keyword evidence="2" id="KW-0808">Transferase</keyword>
<evidence type="ECO:0000313" key="2">
    <source>
        <dbReference type="EMBL" id="NMJ40493.1"/>
    </source>
</evidence>
<dbReference type="EMBL" id="JABBKX010000001">
    <property type="protein sequence ID" value="NMJ40493.1"/>
    <property type="molecule type" value="Genomic_DNA"/>
</dbReference>
<dbReference type="AlphaFoldDB" id="A0A848EAJ4"/>
<keyword evidence="3" id="KW-1185">Reference proteome</keyword>
<comment type="caution">
    <text evidence="2">The sequence shown here is derived from an EMBL/GenBank/DDBJ whole genome shotgun (WGS) entry which is preliminary data.</text>
</comment>
<reference evidence="2 3" key="1">
    <citation type="submission" date="2020-03" db="EMBL/GenBank/DDBJ databases">
        <authorList>
            <person name="Sun Q."/>
        </authorList>
    </citation>
    <scope>NUCLEOTIDE SEQUENCE [LARGE SCALE GENOMIC DNA]</scope>
    <source>
        <strain evidence="2 3">JC162</strain>
    </source>
</reference>
<dbReference type="Proteomes" id="UP000548582">
    <property type="component" value="Unassembled WGS sequence"/>
</dbReference>
<dbReference type="CDD" id="cd06551">
    <property type="entry name" value="LPLAT"/>
    <property type="match status" value="1"/>
</dbReference>
<accession>A0A848EAJ4</accession>
<dbReference type="RefSeq" id="WP_170052720.1">
    <property type="nucleotide sequence ID" value="NZ_JABBKX010000001.1"/>
</dbReference>
<evidence type="ECO:0000259" key="1">
    <source>
        <dbReference type="SMART" id="SM00563"/>
    </source>
</evidence>
<evidence type="ECO:0000313" key="3">
    <source>
        <dbReference type="Proteomes" id="UP000548582"/>
    </source>
</evidence>
<proteinExistence type="predicted"/>
<dbReference type="InterPro" id="IPR002123">
    <property type="entry name" value="Plipid/glycerol_acylTrfase"/>
</dbReference>
<gene>
    <name evidence="2" type="ORF">GWK16_04530</name>
</gene>
<dbReference type="GO" id="GO:0016746">
    <property type="term" value="F:acyltransferase activity"/>
    <property type="evidence" value="ECO:0007669"/>
    <property type="project" value="UniProtKB-KW"/>
</dbReference>
<sequence length="271" mass="30693">MTGADRPQPDPVPLRSERYIAFFDLAFTRFFRRHMRAARVARWGLPQIPAGAPAVIFVNHPSWWDGVAVMLLGRRLLRERRVFTPMAAWALEKYGFMRRIGVFGVETGTTRGTVAFLRTAERVLQDPRHALWVHAPGRFCDPRERPIPIAPGLTRLPELAPAAWFVPLALDYPFWSERKAEMLVAFGPPMPASGLLAMDREARAARLADALEAVADRLTEDAIARDPDRFETLVQGKEGMGGIYQGWRRLGALLRGQRFDPRHDHQPDRPA</sequence>
<protein>
    <submittedName>
        <fullName evidence="2">Glycerol acyltransferase</fullName>
    </submittedName>
</protein>
<dbReference type="SUPFAM" id="SSF69593">
    <property type="entry name" value="Glycerol-3-phosphate (1)-acyltransferase"/>
    <property type="match status" value="1"/>
</dbReference>
<keyword evidence="2" id="KW-0012">Acyltransferase</keyword>
<feature type="domain" description="Phospholipid/glycerol acyltransferase" evidence="1">
    <location>
        <begin position="54"/>
        <end position="173"/>
    </location>
</feature>
<dbReference type="SMART" id="SM00563">
    <property type="entry name" value="PlsC"/>
    <property type="match status" value="1"/>
</dbReference>
<name>A0A848EAJ4_9PROT</name>
<organism evidence="2 3">
    <name type="scientific">Neoroseomonas marina</name>
    <dbReference type="NCBI Taxonomy" id="1232220"/>
    <lineage>
        <taxon>Bacteria</taxon>
        <taxon>Pseudomonadati</taxon>
        <taxon>Pseudomonadota</taxon>
        <taxon>Alphaproteobacteria</taxon>
        <taxon>Acetobacterales</taxon>
        <taxon>Acetobacteraceae</taxon>
        <taxon>Neoroseomonas</taxon>
    </lineage>
</organism>